<feature type="domain" description="Protein kinase" evidence="11">
    <location>
        <begin position="223"/>
        <end position="481"/>
    </location>
</feature>
<keyword evidence="3" id="KW-0723">Serine/threonine-protein kinase</keyword>
<evidence type="ECO:0000256" key="1">
    <source>
        <dbReference type="ARBA" id="ARBA00001946"/>
    </source>
</evidence>
<feature type="compositionally biased region" description="Low complexity" evidence="10">
    <location>
        <begin position="2103"/>
        <end position="2115"/>
    </location>
</feature>
<dbReference type="InterPro" id="IPR000719">
    <property type="entry name" value="Prot_kinase_dom"/>
</dbReference>
<dbReference type="PROSITE" id="PS50011">
    <property type="entry name" value="PROTEIN_KINASE_DOM"/>
    <property type="match status" value="1"/>
</dbReference>
<dbReference type="InterPro" id="IPR024678">
    <property type="entry name" value="Kinase_OSR1/WNK_CCT"/>
</dbReference>
<evidence type="ECO:0000256" key="6">
    <source>
        <dbReference type="ARBA" id="ARBA00022777"/>
    </source>
</evidence>
<feature type="compositionally biased region" description="Basic and acidic residues" evidence="10">
    <location>
        <begin position="574"/>
        <end position="590"/>
    </location>
</feature>
<dbReference type="Pfam" id="PF00069">
    <property type="entry name" value="Pkinase"/>
    <property type="match status" value="1"/>
</dbReference>
<feature type="region of interest" description="Disordered" evidence="10">
    <location>
        <begin position="1295"/>
        <end position="1314"/>
    </location>
</feature>
<feature type="region of interest" description="Disordered" evidence="10">
    <location>
        <begin position="1838"/>
        <end position="2037"/>
    </location>
</feature>
<dbReference type="GeneID" id="110130290"/>
<feature type="region of interest" description="Disordered" evidence="10">
    <location>
        <begin position="1012"/>
        <end position="1100"/>
    </location>
</feature>
<dbReference type="InterPro" id="IPR008271">
    <property type="entry name" value="Ser/Thr_kinase_AS"/>
</dbReference>
<dbReference type="RefSeq" id="XP_070309322.1">
    <property type="nucleotide sequence ID" value="XM_070453221.1"/>
</dbReference>
<evidence type="ECO:0000256" key="7">
    <source>
        <dbReference type="ARBA" id="ARBA00022840"/>
    </source>
</evidence>
<feature type="compositionally biased region" description="Low complexity" evidence="10">
    <location>
        <begin position="2242"/>
        <end position="2252"/>
    </location>
</feature>
<evidence type="ECO:0000259" key="11">
    <source>
        <dbReference type="PROSITE" id="PS50011"/>
    </source>
</evidence>
<dbReference type="Pfam" id="PF24889">
    <property type="entry name" value="CCTL2_WNK"/>
    <property type="match status" value="1"/>
</dbReference>
<keyword evidence="6 13" id="KW-0418">Kinase</keyword>
<feature type="compositionally biased region" description="Basic and acidic residues" evidence="10">
    <location>
        <begin position="1930"/>
        <end position="1942"/>
    </location>
</feature>
<keyword evidence="5" id="KW-0547">Nucleotide-binding</keyword>
<evidence type="ECO:0000256" key="9">
    <source>
        <dbReference type="ARBA" id="ARBA00048679"/>
    </source>
</evidence>
<feature type="compositionally biased region" description="Basic residues" evidence="10">
    <location>
        <begin position="1078"/>
        <end position="1100"/>
    </location>
</feature>
<dbReference type="PANTHER" id="PTHR13902">
    <property type="entry name" value="SERINE/THREONINE-PROTEIN KINASE WNK WITH NO LYSINE -RELATED"/>
    <property type="match status" value="1"/>
</dbReference>
<feature type="compositionally biased region" description="Pro residues" evidence="10">
    <location>
        <begin position="1029"/>
        <end position="1039"/>
    </location>
</feature>
<feature type="compositionally biased region" description="Basic residues" evidence="10">
    <location>
        <begin position="2090"/>
        <end position="2102"/>
    </location>
</feature>
<sequence>MSGGAADQQSSAPGSLFLSPPAPAPKNGSSSDSSVGEKLGAAAADAAAGRTEEYRRRRHTMDKDSRGAAATTTTEHRFFRRSVICDSNATALELPGLPLPLPQPGAAAVVPQRSPPEPPREETLTPAAAAQVAQQPPAAAAAAAREEPVAAGPAISSAPGSAGRDRQAVQPGPVGSREEPTSSRSGSGGGSAKEPQEERSQQQDDIEELETKAVGMSNDGRFLKFDIEIGRGSFKTVYKGLDTETTVEVAWCELQDRKLTKSERQRFKEEAEMLKGLQHPNIVRFYDSWESTVKGKKCIVLVTELMTSGTLKTYLKRFKVMKIKVLRSWCRQILKGLQFLHTRTPPIIHRDLKCDNIFITGPTGSVKIGDLGLATLKRASFAKSVIGTPEFMAPEMYEEKYDESVDVYAFGMCMLEMATSEYPYSECQNAAQIYRRVTSGVKPASFDKVAIPEVKEIIEGCIRQNKDERYSIKDLLNHAFFQEETGVRVELAEEDDGEKIAIKLWLRIEDIKKLKGKYKDNEAIEFSFDLEKDVPEDVAQEMVDSGYVCEGDHKTMAKAIKDRVSLIKRKREQRQLVREEQEKRKQEESSLKQQVEQQPSTSQAGVQQPPATSTGGPAASAASASVSTQVEPEEPEADQHQQLQYQQPGVSVISDGTVDSGQGSSVFTESRVSSQQTVSYGSQHEQAPSTGALPGHTASVVQAQAQPHAVYPPSSLQGVQPTAPSQQAAQYPLPQASAPSEAAIAQPVSQPPPPQALPHVSAGKQLPVSQPVPTLQGEPQIPVATQPSVVPVHAGAHFLPVGQPLPPSLLPQYPISQLPPVSQLPSAPPHVSVAQPGFPPLPVTMAAGISQPLLTLASSAAAAAVPGAPAVVPSQLPALLQPVTQLPSQAHPQLLQPAVQSMGIPASLGQTAEVPLPPGDILYQGFPPRLPSQYPGDSNIAPSSSAASVCLPSAVLSPPMPAEALAAPGYFPAMVQPYVESSLLVPVGSVGGQVQVSQPAVSLAQAPTTSSQQAALESTQVVSQVAPSEPAPGAQPQPAQPATVVSSIDSAHSDVASGMSDGNENVPSSSGRHEGRTTKRLHRKSIRSRSRHEKPSRPKLRILNVSNKGDRVVECQLETHNRKMVTFKFDLDGDNPEEIATIMVNNDFILALERDAFVEQVREIIEKADEMLSEDVSVEPEGDQSLESLHGKDDYGFSGAQKLEGEFKQPIPASSMPQQIAGVPASSLTQVVHSAGRRFIVSPVPESRLRESKLFTEISDTVAASTSAGPGMNLSHSASSLSLQQAFSELRHARMAEGPSTAPPHFGQTGPVFPAVPPPLSSALGAPAAAAAASVSASAPSHPLSDVATSVIQAEVTVAPGTGVMPPSGLPVPPASESLAPSSVAPSITIPAVLSALPVPQAAQAPTPGGRASSAGTFPSAPTSLAPASAVGSAVASAAQLPPVLSQPAAGSSAGVATLTAMPAAALGPSLMAPPSLALSSSTSAPALAETVLVSAHALDKTAHSSTTGLALPLPATSSSPAPGAGVSSAVSQPVAAAHPLVLPSVIASTPVLSQAGPMSTPLLPQVPGIPPLVQPVVSVPAVQQTLVHSQPQPAPLPNQPHTHCPEIDTDTQPKAPGIDDIKTLEEKLRSLFSEHGSSGAQHAPVSLDTSLAVETAVTAGLPAAAVAPSKPLTSSASTCLPPASLPLGAAGLSVIPTVTPGQVPTPVSSAPGVKLETPPAKPPLTKPPVLPVGTELPADTPPSEQLPPFPGPSLTQPPQPLGDLDAQLRRTLSPESGVLTSAVGPVSVVAPAAVVETGAQLPKDVVSVSQVTEAPVLAPTSTAGVLKMGRFQVSVAMDDPQKEGKSKSEDVKSVHFESSTSESSVLSSSSPESTVVKAEPNGLAIRGASADVPDSARPLPTSEAGQPSRVGRFQVTTTASRVGRFSVSRTEDKMAEVKGEEPVASPPFVDSEHDLPPTVTPKKEKPELSEPSHLNGPSSDLEAAFLSRDADAGSGSPHSPPQLSSKSLPAQSLSQSLSNSFNSSYMSSDNESDIEDEDLKLELRRLREKHLKEIQDLQSRQKHEIESLYTKLGKVPPAVIIPPAAPLAGRRRRPTKSKGSKSSRSSSLGNKSPGPGTLSGQSAASVLHPQQTLPAPGSIPETGPNQLLQPMKPSPSSDNLYSAFTSDGAISVPSLSAPGQGCAKFNCASEQVTFKAGGRRTRFLSTPCLALWKMVKKVCPCNQLCMCPPAEPKSGTSSTNAVGGAVSSQAAPAPPPAVTSSRKGTFTDDLHKLVDNWARDAMSLSGRRGSKGHVSYEGPGMARKFSAPGQLCVSMTSNLGGSAPGSAASATSLGHFPKSMCPPQQYGFPAPPFGTQWSGTGGPAPQPLSQFQPVGTASLQNFNISNLQKSISNPPGSNLRTT</sequence>
<feature type="compositionally biased region" description="Pro residues" evidence="10">
    <location>
        <begin position="1720"/>
        <end position="1731"/>
    </location>
</feature>
<feature type="compositionally biased region" description="Pro residues" evidence="10">
    <location>
        <begin position="1745"/>
        <end position="1759"/>
    </location>
</feature>
<feature type="compositionally biased region" description="Low complexity" evidence="10">
    <location>
        <begin position="124"/>
        <end position="162"/>
    </location>
</feature>
<dbReference type="Gene3D" id="1.10.510.10">
    <property type="entry name" value="Transferase(Phosphotransferase) domain 1"/>
    <property type="match status" value="1"/>
</dbReference>
<evidence type="ECO:0000313" key="12">
    <source>
        <dbReference type="Proteomes" id="UP001652640"/>
    </source>
</evidence>
<organism evidence="12 13">
    <name type="scientific">Odocoileus virginianus</name>
    <name type="common">White-tailed deer</name>
    <dbReference type="NCBI Taxonomy" id="9874"/>
    <lineage>
        <taxon>Eukaryota</taxon>
        <taxon>Metazoa</taxon>
        <taxon>Chordata</taxon>
        <taxon>Craniata</taxon>
        <taxon>Vertebrata</taxon>
        <taxon>Euteleostomi</taxon>
        <taxon>Mammalia</taxon>
        <taxon>Eutheria</taxon>
        <taxon>Laurasiatheria</taxon>
        <taxon>Artiodactyla</taxon>
        <taxon>Ruminantia</taxon>
        <taxon>Pecora</taxon>
        <taxon>Cervidae</taxon>
        <taxon>Odocoileinae</taxon>
        <taxon>Odocoileus</taxon>
    </lineage>
</organism>
<feature type="compositionally biased region" description="Polar residues" evidence="10">
    <location>
        <begin position="2119"/>
        <end position="2134"/>
    </location>
</feature>
<feature type="region of interest" description="Disordered" evidence="10">
    <location>
        <begin position="574"/>
        <end position="761"/>
    </location>
</feature>
<dbReference type="Proteomes" id="UP001652640">
    <property type="component" value="Chromosome 23"/>
</dbReference>
<dbReference type="Gene3D" id="3.30.200.20">
    <property type="entry name" value="Phosphorylase Kinase, domain 1"/>
    <property type="match status" value="1"/>
</dbReference>
<feature type="compositionally biased region" description="Polar residues" evidence="10">
    <location>
        <begin position="2144"/>
        <end position="2163"/>
    </location>
</feature>
<dbReference type="EC" id="2.7.11.1" evidence="2"/>
<dbReference type="SMART" id="SM00220">
    <property type="entry name" value="S_TKc"/>
    <property type="match status" value="1"/>
</dbReference>
<reference evidence="12" key="1">
    <citation type="journal article" date="2022" name="J. Hered.">
        <title>A De Novo Chromosome-Level Genome Assembly of the White-Tailed Deer, Odocoileus Virginianus.</title>
        <authorList>
            <person name="London E.W."/>
            <person name="Roca A.L."/>
            <person name="Novakofski J.E."/>
            <person name="Mateus-Pinilla N.E."/>
        </authorList>
    </citation>
    <scope>NUCLEOTIDE SEQUENCE [LARGE SCALE GENOMIC DNA]</scope>
</reference>
<name>A0ABM4H179_ODOVR</name>
<gene>
    <name evidence="13" type="primary">WNK1</name>
</gene>
<dbReference type="Gene3D" id="3.10.20.90">
    <property type="entry name" value="Phosphatidylinositol 3-kinase Catalytic Subunit, Chain A, domain 1"/>
    <property type="match status" value="2"/>
</dbReference>
<evidence type="ECO:0000313" key="13">
    <source>
        <dbReference type="RefSeq" id="XP_070309322.1"/>
    </source>
</evidence>
<feature type="compositionally biased region" description="Polar residues" evidence="10">
    <location>
        <begin position="714"/>
        <end position="729"/>
    </location>
</feature>
<accession>A0ABM4H179</accession>
<feature type="compositionally biased region" description="Basic and acidic residues" evidence="10">
    <location>
        <begin position="1840"/>
        <end position="1856"/>
    </location>
</feature>
<protein>
    <recommendedName>
        <fullName evidence="2">non-specific serine/threonine protein kinase</fullName>
        <ecNumber evidence="2">2.7.11.1</ecNumber>
    </recommendedName>
</protein>
<dbReference type="InterPro" id="IPR050588">
    <property type="entry name" value="WNK_Ser-Thr_kinase"/>
</dbReference>
<evidence type="ECO:0000256" key="10">
    <source>
        <dbReference type="SAM" id="MobiDB-lite"/>
    </source>
</evidence>
<feature type="region of interest" description="Disordered" evidence="10">
    <location>
        <begin position="93"/>
        <end position="205"/>
    </location>
</feature>
<comment type="catalytic activity">
    <reaction evidence="9">
        <text>L-seryl-[protein] + ATP = O-phospho-L-seryl-[protein] + ADP + H(+)</text>
        <dbReference type="Rhea" id="RHEA:17989"/>
        <dbReference type="Rhea" id="RHEA-COMP:9863"/>
        <dbReference type="Rhea" id="RHEA-COMP:11604"/>
        <dbReference type="ChEBI" id="CHEBI:15378"/>
        <dbReference type="ChEBI" id="CHEBI:29999"/>
        <dbReference type="ChEBI" id="CHEBI:30616"/>
        <dbReference type="ChEBI" id="CHEBI:83421"/>
        <dbReference type="ChEBI" id="CHEBI:456216"/>
        <dbReference type="EC" id="2.7.11.1"/>
    </reaction>
</comment>
<feature type="compositionally biased region" description="Low complexity" evidence="10">
    <location>
        <begin position="1858"/>
        <end position="1877"/>
    </location>
</feature>
<dbReference type="PROSITE" id="PS00108">
    <property type="entry name" value="PROTEIN_KINASE_ST"/>
    <property type="match status" value="1"/>
</dbReference>
<keyword evidence="12" id="KW-1185">Reference proteome</keyword>
<dbReference type="GO" id="GO:0016301">
    <property type="term" value="F:kinase activity"/>
    <property type="evidence" value="ECO:0007669"/>
    <property type="project" value="UniProtKB-KW"/>
</dbReference>
<feature type="compositionally biased region" description="Low complexity" evidence="10">
    <location>
        <begin position="2002"/>
        <end position="2030"/>
    </location>
</feature>
<evidence type="ECO:0000256" key="8">
    <source>
        <dbReference type="ARBA" id="ARBA00047899"/>
    </source>
</evidence>
<reference evidence="13" key="2">
    <citation type="submission" date="2025-08" db="UniProtKB">
        <authorList>
            <consortium name="RefSeq"/>
        </authorList>
    </citation>
    <scope>IDENTIFICATION</scope>
    <source>
        <tissue evidence="13">Tongue muscle</tissue>
    </source>
</reference>
<feature type="region of interest" description="Disordered" evidence="10">
    <location>
        <begin position="2351"/>
        <end position="2372"/>
    </location>
</feature>
<evidence type="ECO:0000256" key="4">
    <source>
        <dbReference type="ARBA" id="ARBA00022679"/>
    </source>
</evidence>
<feature type="region of interest" description="Disordered" evidence="10">
    <location>
        <begin position="1402"/>
        <end position="1423"/>
    </location>
</feature>
<keyword evidence="7" id="KW-0067">ATP-binding</keyword>
<feature type="compositionally biased region" description="Basic and acidic residues" evidence="10">
    <location>
        <begin position="1951"/>
        <end position="1971"/>
    </location>
</feature>
<comment type="catalytic activity">
    <reaction evidence="8">
        <text>L-threonyl-[protein] + ATP = O-phospho-L-threonyl-[protein] + ADP + H(+)</text>
        <dbReference type="Rhea" id="RHEA:46608"/>
        <dbReference type="Rhea" id="RHEA-COMP:11060"/>
        <dbReference type="Rhea" id="RHEA-COMP:11605"/>
        <dbReference type="ChEBI" id="CHEBI:15378"/>
        <dbReference type="ChEBI" id="CHEBI:30013"/>
        <dbReference type="ChEBI" id="CHEBI:30616"/>
        <dbReference type="ChEBI" id="CHEBI:61977"/>
        <dbReference type="ChEBI" id="CHEBI:456216"/>
        <dbReference type="EC" id="2.7.11.1"/>
    </reaction>
</comment>
<feature type="compositionally biased region" description="Polar residues" evidence="10">
    <location>
        <begin position="640"/>
        <end position="649"/>
    </location>
</feature>
<proteinExistence type="predicted"/>
<evidence type="ECO:0000256" key="5">
    <source>
        <dbReference type="ARBA" id="ARBA00022741"/>
    </source>
</evidence>
<feature type="compositionally biased region" description="Polar residues" evidence="10">
    <location>
        <begin position="657"/>
        <end position="689"/>
    </location>
</feature>
<feature type="region of interest" description="Disordered" evidence="10">
    <location>
        <begin position="1"/>
        <end position="81"/>
    </location>
</feature>
<feature type="compositionally biased region" description="Polar residues" evidence="10">
    <location>
        <begin position="1060"/>
        <end position="1070"/>
    </location>
</feature>
<feature type="region of interest" description="Disordered" evidence="10">
    <location>
        <begin position="2080"/>
        <end position="2163"/>
    </location>
</feature>
<dbReference type="InterPro" id="IPR056865">
    <property type="entry name" value="CCTL2_WNK"/>
</dbReference>
<feature type="compositionally biased region" description="Low complexity" evidence="10">
    <location>
        <begin position="608"/>
        <end position="630"/>
    </location>
</feature>
<dbReference type="Pfam" id="PF12202">
    <property type="entry name" value="OSR1_C"/>
    <property type="match status" value="1"/>
</dbReference>
<feature type="compositionally biased region" description="Basic and acidic residues" evidence="10">
    <location>
        <begin position="50"/>
        <end position="66"/>
    </location>
</feature>
<dbReference type="CDD" id="cd14030">
    <property type="entry name" value="STKc_WNK1"/>
    <property type="match status" value="1"/>
</dbReference>
<dbReference type="InterPro" id="IPR011009">
    <property type="entry name" value="Kinase-like_dom_sf"/>
</dbReference>
<evidence type="ECO:0000256" key="3">
    <source>
        <dbReference type="ARBA" id="ARBA00022527"/>
    </source>
</evidence>
<feature type="region of interest" description="Disordered" evidence="10">
    <location>
        <begin position="2237"/>
        <end position="2265"/>
    </location>
</feature>
<keyword evidence="4" id="KW-0808">Transferase</keyword>
<comment type="cofactor">
    <cofactor evidence="1">
        <name>Mg(2+)</name>
        <dbReference type="ChEBI" id="CHEBI:18420"/>
    </cofactor>
</comment>
<dbReference type="SUPFAM" id="SSF56112">
    <property type="entry name" value="Protein kinase-like (PK-like)"/>
    <property type="match status" value="1"/>
</dbReference>
<feature type="compositionally biased region" description="Polar residues" evidence="10">
    <location>
        <begin position="595"/>
        <end position="606"/>
    </location>
</feature>
<evidence type="ECO:0000256" key="2">
    <source>
        <dbReference type="ARBA" id="ARBA00012513"/>
    </source>
</evidence>
<feature type="region of interest" description="Disordered" evidence="10">
    <location>
        <begin position="1704"/>
        <end position="1759"/>
    </location>
</feature>